<dbReference type="Proteomes" id="UP001597063">
    <property type="component" value="Unassembled WGS sequence"/>
</dbReference>
<dbReference type="InterPro" id="IPR058663">
    <property type="entry name" value="PucR-like_N"/>
</dbReference>
<dbReference type="RefSeq" id="WP_131755005.1">
    <property type="nucleotide sequence ID" value="NZ_CAACUY010000002.1"/>
</dbReference>
<feature type="domain" description="PucR-like N-terminal" evidence="2">
    <location>
        <begin position="5"/>
        <end position="134"/>
    </location>
</feature>
<sequence>MKAVTRHLRDDLNEIAAEVAREIAARVPAYGHVRNAAVAGPVRDALSVCAGGQDRLTALDAFRRLGAREARAGQDVRHLESALRAGARVLIGRTASTAARIYPPTTEFVSVMETAFTAEKEIVTAAVEGHAEAARPTMTRRLRTLLSRPRRTGGRPARSARSASSGAR</sequence>
<evidence type="ECO:0000259" key="2">
    <source>
        <dbReference type="Pfam" id="PF25906"/>
    </source>
</evidence>
<comment type="caution">
    <text evidence="3">The sequence shown here is derived from an EMBL/GenBank/DDBJ whole genome shotgun (WGS) entry which is preliminary data.</text>
</comment>
<feature type="compositionally biased region" description="Basic residues" evidence="1">
    <location>
        <begin position="144"/>
        <end position="153"/>
    </location>
</feature>
<organism evidence="3 4">
    <name type="scientific">Actinomadura fibrosa</name>
    <dbReference type="NCBI Taxonomy" id="111802"/>
    <lineage>
        <taxon>Bacteria</taxon>
        <taxon>Bacillati</taxon>
        <taxon>Actinomycetota</taxon>
        <taxon>Actinomycetes</taxon>
        <taxon>Streptosporangiales</taxon>
        <taxon>Thermomonosporaceae</taxon>
        <taxon>Actinomadura</taxon>
    </lineage>
</organism>
<feature type="compositionally biased region" description="Low complexity" evidence="1">
    <location>
        <begin position="154"/>
        <end position="168"/>
    </location>
</feature>
<evidence type="ECO:0000313" key="4">
    <source>
        <dbReference type="Proteomes" id="UP001597063"/>
    </source>
</evidence>
<gene>
    <name evidence="3" type="ORF">ACFQZM_06090</name>
</gene>
<evidence type="ECO:0000313" key="3">
    <source>
        <dbReference type="EMBL" id="MFD0684057.1"/>
    </source>
</evidence>
<reference evidence="4" key="1">
    <citation type="journal article" date="2019" name="Int. J. Syst. Evol. Microbiol.">
        <title>The Global Catalogue of Microorganisms (GCM) 10K type strain sequencing project: providing services to taxonomists for standard genome sequencing and annotation.</title>
        <authorList>
            <consortium name="The Broad Institute Genomics Platform"/>
            <consortium name="The Broad Institute Genome Sequencing Center for Infectious Disease"/>
            <person name="Wu L."/>
            <person name="Ma J."/>
        </authorList>
    </citation>
    <scope>NUCLEOTIDE SEQUENCE [LARGE SCALE GENOMIC DNA]</scope>
    <source>
        <strain evidence="4">JCM 9371</strain>
    </source>
</reference>
<accession>A0ABW2XDF6</accession>
<proteinExistence type="predicted"/>
<feature type="region of interest" description="Disordered" evidence="1">
    <location>
        <begin position="144"/>
        <end position="168"/>
    </location>
</feature>
<keyword evidence="4" id="KW-1185">Reference proteome</keyword>
<protein>
    <recommendedName>
        <fullName evidence="2">PucR-like N-terminal domain-containing protein</fullName>
    </recommendedName>
</protein>
<name>A0ABW2XDF6_9ACTN</name>
<dbReference type="Pfam" id="PF25906">
    <property type="entry name" value="PucR-like_N"/>
    <property type="match status" value="1"/>
</dbReference>
<evidence type="ECO:0000256" key="1">
    <source>
        <dbReference type="SAM" id="MobiDB-lite"/>
    </source>
</evidence>
<dbReference type="EMBL" id="JBHTGP010000003">
    <property type="protein sequence ID" value="MFD0684057.1"/>
    <property type="molecule type" value="Genomic_DNA"/>
</dbReference>